<feature type="region of interest" description="Disordered" evidence="1">
    <location>
        <begin position="1"/>
        <end position="33"/>
    </location>
</feature>
<evidence type="ECO:0000313" key="3">
    <source>
        <dbReference type="Proteomes" id="UP000192578"/>
    </source>
</evidence>
<dbReference type="Proteomes" id="UP000192578">
    <property type="component" value="Unassembled WGS sequence"/>
</dbReference>
<sequence>ANKDRRSGSPKPATTGPRKATTKSVAVPQRGPARRANGWGALLRGGCTCHGGEVGTAAVLDRVRELLRAVLESDWKATLALLGHDERLAALGLGARGGVVVWGVLGSPGVRQESFRVRRWTLGCWCELLVALVGD</sequence>
<protein>
    <submittedName>
        <fullName evidence="2">Uncharacterized protein</fullName>
    </submittedName>
</protein>
<gene>
    <name evidence="2" type="ORF">BV898_20093</name>
</gene>
<dbReference type="EMBL" id="MTYJ01001304">
    <property type="protein sequence ID" value="OWA55705.1"/>
    <property type="molecule type" value="Genomic_DNA"/>
</dbReference>
<organism evidence="2 3">
    <name type="scientific">Hypsibius exemplaris</name>
    <name type="common">Freshwater tardigrade</name>
    <dbReference type="NCBI Taxonomy" id="2072580"/>
    <lineage>
        <taxon>Eukaryota</taxon>
        <taxon>Metazoa</taxon>
        <taxon>Ecdysozoa</taxon>
        <taxon>Tardigrada</taxon>
        <taxon>Eutardigrada</taxon>
        <taxon>Parachela</taxon>
        <taxon>Hypsibioidea</taxon>
        <taxon>Hypsibiidae</taxon>
        <taxon>Hypsibius</taxon>
    </lineage>
</organism>
<proteinExistence type="predicted"/>
<evidence type="ECO:0000256" key="1">
    <source>
        <dbReference type="SAM" id="MobiDB-lite"/>
    </source>
</evidence>
<reference evidence="3" key="1">
    <citation type="submission" date="2017-01" db="EMBL/GenBank/DDBJ databases">
        <title>Comparative genomics of anhydrobiosis in the tardigrade Hypsibius dujardini.</title>
        <authorList>
            <person name="Yoshida Y."/>
            <person name="Koutsovoulos G."/>
            <person name="Laetsch D."/>
            <person name="Stevens L."/>
            <person name="Kumar S."/>
            <person name="Horikawa D."/>
            <person name="Ishino K."/>
            <person name="Komine S."/>
            <person name="Tomita M."/>
            <person name="Blaxter M."/>
            <person name="Arakawa K."/>
        </authorList>
    </citation>
    <scope>NUCLEOTIDE SEQUENCE [LARGE SCALE GENOMIC DNA]</scope>
    <source>
        <strain evidence="3">Z151</strain>
    </source>
</reference>
<accession>A0A9X6NKE6</accession>
<keyword evidence="3" id="KW-1185">Reference proteome</keyword>
<evidence type="ECO:0000313" key="2">
    <source>
        <dbReference type="EMBL" id="OWA55705.1"/>
    </source>
</evidence>
<comment type="caution">
    <text evidence="2">The sequence shown here is derived from an EMBL/GenBank/DDBJ whole genome shotgun (WGS) entry which is preliminary data.</text>
</comment>
<feature type="non-terminal residue" evidence="2">
    <location>
        <position position="1"/>
    </location>
</feature>
<dbReference type="AlphaFoldDB" id="A0A9X6NKE6"/>
<name>A0A9X6NKE6_HYPEX</name>